<dbReference type="PANTHER" id="PTHR11035:SF3">
    <property type="entry name" value="VERY-LONG-CHAIN (3R)-3-HYDROXYACYL-COA DEHYDRATASE"/>
    <property type="match status" value="1"/>
</dbReference>
<accession>A0AAW0E0G5</accession>
<proteinExistence type="inferred from homology"/>
<dbReference type="Pfam" id="PF04387">
    <property type="entry name" value="PTPLA"/>
    <property type="match status" value="1"/>
</dbReference>
<keyword evidence="8 14" id="KW-1133">Transmembrane helix</keyword>
<dbReference type="Proteomes" id="UP001362999">
    <property type="component" value="Unassembled WGS sequence"/>
</dbReference>
<keyword evidence="14" id="KW-0256">Endoplasmic reticulum</keyword>
<keyword evidence="6 14" id="KW-0812">Transmembrane</keyword>
<comment type="subcellular location">
    <subcellularLocation>
        <location evidence="14">Endoplasmic reticulum membrane</location>
        <topology evidence="14">Multi-pass membrane protein</topology>
    </subcellularLocation>
    <subcellularLocation>
        <location evidence="1">Membrane</location>
        <topology evidence="1">Multi-pass membrane protein</topology>
    </subcellularLocation>
</comment>
<evidence type="ECO:0000256" key="7">
    <source>
        <dbReference type="ARBA" id="ARBA00022832"/>
    </source>
</evidence>
<keyword evidence="7 14" id="KW-0276">Fatty acid metabolism</keyword>
<comment type="function">
    <text evidence="14">Catalyzes the third of the four reactions of the long-chain fatty acids elongation cycle. This endoplasmic reticulum-bound enzymatic process, allows the addition of two carbons to the chain of long- and very long-chain fatty acids/VLCFAs per cycle. This enzyme catalyzes the dehydration of the 3-hydroxyacyl-CoA intermediate into trans-2,3-enoyl-CoA, within each cycle of fatty acid elongation. Thereby, it participates to the production of VLCFAs of different chain lengths that are involved in multiple biological processes as precursors of membrane lipids and lipid mediators.</text>
</comment>
<evidence type="ECO:0000256" key="9">
    <source>
        <dbReference type="ARBA" id="ARBA00023098"/>
    </source>
</evidence>
<keyword evidence="12 14" id="KW-0456">Lyase</keyword>
<evidence type="ECO:0000256" key="12">
    <source>
        <dbReference type="ARBA" id="ARBA00023239"/>
    </source>
</evidence>
<feature type="compositionally biased region" description="Low complexity" evidence="15">
    <location>
        <begin position="1"/>
        <end position="20"/>
    </location>
</feature>
<protein>
    <recommendedName>
        <fullName evidence="4 14">Very-long-chain (3R)-3-hydroxyacyl-CoA dehydratase</fullName>
        <ecNumber evidence="4 14">4.2.1.134</ecNumber>
    </recommendedName>
</protein>
<dbReference type="EC" id="4.2.1.134" evidence="4 14"/>
<dbReference type="InterPro" id="IPR007482">
    <property type="entry name" value="Tyr_Pase-like_PTPLA"/>
</dbReference>
<comment type="caution">
    <text evidence="16">The sequence shown here is derived from an EMBL/GenBank/DDBJ whole genome shotgun (WGS) entry which is preliminary data.</text>
</comment>
<feature type="region of interest" description="Disordered" evidence="15">
    <location>
        <begin position="1"/>
        <end position="31"/>
    </location>
</feature>
<dbReference type="GO" id="GO:0030497">
    <property type="term" value="P:fatty acid elongation"/>
    <property type="evidence" value="ECO:0007669"/>
    <property type="project" value="TreeGrafter"/>
</dbReference>
<sequence>MANKKTSSAGASSTATNANAAPPPPPPKTAKPKLGNPAFVKYYLLAYNVLSTLGWAYILVMTLIHLFDLDGRSSKPIAVVSPPSTFSRLFSSIPFFKTQTPSAAITLESRLPTFIRPVYRRSMSTYARIGGTVAFVQTCALLEVAHTLLGWVRSPLQTTAMQVASRLWAIWGIVQQFDVARTNPLYTSCVLAWSITEVVRYSFYACSLLGYEPRALLYLRYTMFYVLYPMGASSEAFLAYSTLPLPSGIPPLKAFWGWSAAEYARGALFLVWWPSLYQLYTHMIVQRRRIFGRPQPKAKTN</sequence>
<evidence type="ECO:0000256" key="15">
    <source>
        <dbReference type="SAM" id="MobiDB-lite"/>
    </source>
</evidence>
<evidence type="ECO:0000256" key="13">
    <source>
        <dbReference type="ARBA" id="ARBA00036671"/>
    </source>
</evidence>
<evidence type="ECO:0000256" key="14">
    <source>
        <dbReference type="RuleBase" id="RU363109"/>
    </source>
</evidence>
<comment type="pathway">
    <text evidence="2 14">Lipid metabolism; fatty acid biosynthesis.</text>
</comment>
<evidence type="ECO:0000256" key="5">
    <source>
        <dbReference type="ARBA" id="ARBA00022516"/>
    </source>
</evidence>
<keyword evidence="11 14" id="KW-0275">Fatty acid biosynthesis</keyword>
<name>A0AAW0E0G5_9AGAR</name>
<dbReference type="AlphaFoldDB" id="A0AAW0E0G5"/>
<keyword evidence="17" id="KW-1185">Reference proteome</keyword>
<evidence type="ECO:0000256" key="1">
    <source>
        <dbReference type="ARBA" id="ARBA00004141"/>
    </source>
</evidence>
<keyword evidence="10 14" id="KW-0472">Membrane</keyword>
<keyword evidence="5 14" id="KW-0444">Lipid biosynthesis</keyword>
<evidence type="ECO:0000256" key="11">
    <source>
        <dbReference type="ARBA" id="ARBA00023160"/>
    </source>
</evidence>
<dbReference type="GO" id="GO:0042761">
    <property type="term" value="P:very long-chain fatty acid biosynthetic process"/>
    <property type="evidence" value="ECO:0007669"/>
    <property type="project" value="TreeGrafter"/>
</dbReference>
<evidence type="ECO:0000256" key="3">
    <source>
        <dbReference type="ARBA" id="ARBA00007811"/>
    </source>
</evidence>
<gene>
    <name evidence="16" type="ORF">R3P38DRAFT_1168277</name>
</gene>
<dbReference type="GO" id="GO:0102158">
    <property type="term" value="F:very-long-chain (3R)-3-hydroxyacyl-CoA dehydratase activity"/>
    <property type="evidence" value="ECO:0007669"/>
    <property type="project" value="UniProtKB-EC"/>
</dbReference>
<dbReference type="EMBL" id="JAWWNJ010000004">
    <property type="protein sequence ID" value="KAK7057248.1"/>
    <property type="molecule type" value="Genomic_DNA"/>
</dbReference>
<reference evidence="16 17" key="1">
    <citation type="journal article" date="2024" name="J Genomics">
        <title>Draft genome sequencing and assembly of Favolaschia claudopus CIRM-BRFM 2984 isolated from oak limbs.</title>
        <authorList>
            <person name="Navarro D."/>
            <person name="Drula E."/>
            <person name="Chaduli D."/>
            <person name="Cazenave R."/>
            <person name="Ahrendt S."/>
            <person name="Wang J."/>
            <person name="Lipzen A."/>
            <person name="Daum C."/>
            <person name="Barry K."/>
            <person name="Grigoriev I.V."/>
            <person name="Favel A."/>
            <person name="Rosso M.N."/>
            <person name="Martin F."/>
        </authorList>
    </citation>
    <scope>NUCLEOTIDE SEQUENCE [LARGE SCALE GENOMIC DNA]</scope>
    <source>
        <strain evidence="16 17">CIRM-BRFM 2984</strain>
    </source>
</reference>
<evidence type="ECO:0000256" key="10">
    <source>
        <dbReference type="ARBA" id="ARBA00023136"/>
    </source>
</evidence>
<comment type="catalytic activity">
    <reaction evidence="13 14">
        <text>a very-long-chain (3R)-3-hydroxyacyl-CoA = a very-long-chain (2E)-enoyl-CoA + H2O</text>
        <dbReference type="Rhea" id="RHEA:45812"/>
        <dbReference type="ChEBI" id="CHEBI:15377"/>
        <dbReference type="ChEBI" id="CHEBI:83728"/>
        <dbReference type="ChEBI" id="CHEBI:85440"/>
        <dbReference type="EC" id="4.2.1.134"/>
    </reaction>
</comment>
<dbReference type="GO" id="GO:0030148">
    <property type="term" value="P:sphingolipid biosynthetic process"/>
    <property type="evidence" value="ECO:0007669"/>
    <property type="project" value="TreeGrafter"/>
</dbReference>
<comment type="caution">
    <text evidence="14">Lacks conserved residue(s) required for the propagation of feature annotation.</text>
</comment>
<feature type="transmembrane region" description="Helical" evidence="14">
    <location>
        <begin position="224"/>
        <end position="243"/>
    </location>
</feature>
<feature type="transmembrane region" description="Helical" evidence="14">
    <location>
        <begin position="263"/>
        <end position="280"/>
    </location>
</feature>
<evidence type="ECO:0000313" key="16">
    <source>
        <dbReference type="EMBL" id="KAK7057248.1"/>
    </source>
</evidence>
<evidence type="ECO:0000256" key="4">
    <source>
        <dbReference type="ARBA" id="ARBA00013122"/>
    </source>
</evidence>
<organism evidence="16 17">
    <name type="scientific">Favolaschia claudopus</name>
    <dbReference type="NCBI Taxonomy" id="2862362"/>
    <lineage>
        <taxon>Eukaryota</taxon>
        <taxon>Fungi</taxon>
        <taxon>Dikarya</taxon>
        <taxon>Basidiomycota</taxon>
        <taxon>Agaricomycotina</taxon>
        <taxon>Agaricomycetes</taxon>
        <taxon>Agaricomycetidae</taxon>
        <taxon>Agaricales</taxon>
        <taxon>Marasmiineae</taxon>
        <taxon>Mycenaceae</taxon>
        <taxon>Favolaschia</taxon>
    </lineage>
</organism>
<evidence type="ECO:0000313" key="17">
    <source>
        <dbReference type="Proteomes" id="UP001362999"/>
    </source>
</evidence>
<keyword evidence="9 14" id="KW-0443">Lipid metabolism</keyword>
<dbReference type="PANTHER" id="PTHR11035">
    <property type="entry name" value="VERY-LONG-CHAIN (3R)-3-HYDROXYACYL-COA DEHYDRATASE"/>
    <property type="match status" value="1"/>
</dbReference>
<evidence type="ECO:0000256" key="2">
    <source>
        <dbReference type="ARBA" id="ARBA00005194"/>
    </source>
</evidence>
<evidence type="ECO:0000256" key="6">
    <source>
        <dbReference type="ARBA" id="ARBA00022692"/>
    </source>
</evidence>
<dbReference type="GO" id="GO:0005789">
    <property type="term" value="C:endoplasmic reticulum membrane"/>
    <property type="evidence" value="ECO:0007669"/>
    <property type="project" value="UniProtKB-SubCell"/>
</dbReference>
<comment type="similarity">
    <text evidence="3 14">Belongs to the very long-chain fatty acids dehydratase HACD family.</text>
</comment>
<evidence type="ECO:0000256" key="8">
    <source>
        <dbReference type="ARBA" id="ARBA00022989"/>
    </source>
</evidence>
<feature type="transmembrane region" description="Helical" evidence="14">
    <location>
        <begin position="44"/>
        <end position="67"/>
    </location>
</feature>